<keyword evidence="3 8" id="KW-0349">Heme</keyword>
<evidence type="ECO:0000256" key="4">
    <source>
        <dbReference type="ARBA" id="ARBA00022723"/>
    </source>
</evidence>
<dbReference type="InterPro" id="IPR036909">
    <property type="entry name" value="Cyt_c-like_dom_sf"/>
</dbReference>
<feature type="domain" description="Cytochrome c" evidence="10">
    <location>
        <begin position="138"/>
        <end position="218"/>
    </location>
</feature>
<feature type="chain" id="PRO_5046870382" evidence="9">
    <location>
        <begin position="24"/>
        <end position="218"/>
    </location>
</feature>
<dbReference type="PANTHER" id="PTHR33751">
    <property type="entry name" value="CBB3-TYPE CYTOCHROME C OXIDASE SUBUNIT FIXP"/>
    <property type="match status" value="1"/>
</dbReference>
<reference evidence="12" key="1">
    <citation type="journal article" date="2019" name="Int. J. Syst. Evol. Microbiol.">
        <title>The Global Catalogue of Microorganisms (GCM) 10K type strain sequencing project: providing services to taxonomists for standard genome sequencing and annotation.</title>
        <authorList>
            <consortium name="The Broad Institute Genomics Platform"/>
            <consortium name="The Broad Institute Genome Sequencing Center for Infectious Disease"/>
            <person name="Wu L."/>
            <person name="Ma J."/>
        </authorList>
    </citation>
    <scope>NUCLEOTIDE SEQUENCE [LARGE SCALE GENOMIC DNA]</scope>
    <source>
        <strain evidence="12">KCTC 52438</strain>
    </source>
</reference>
<dbReference type="SUPFAM" id="SSF46626">
    <property type="entry name" value="Cytochrome c"/>
    <property type="match status" value="2"/>
</dbReference>
<evidence type="ECO:0000256" key="5">
    <source>
        <dbReference type="ARBA" id="ARBA00022764"/>
    </source>
</evidence>
<evidence type="ECO:0000259" key="10">
    <source>
        <dbReference type="PROSITE" id="PS51007"/>
    </source>
</evidence>
<dbReference type="RefSeq" id="WP_386723039.1">
    <property type="nucleotide sequence ID" value="NZ_JBHRSZ010000007.1"/>
</dbReference>
<evidence type="ECO:0000313" key="11">
    <source>
        <dbReference type="EMBL" id="MFC3153124.1"/>
    </source>
</evidence>
<organism evidence="11 12">
    <name type="scientific">Litoribrevibacter euphylliae</name>
    <dbReference type="NCBI Taxonomy" id="1834034"/>
    <lineage>
        <taxon>Bacteria</taxon>
        <taxon>Pseudomonadati</taxon>
        <taxon>Pseudomonadota</taxon>
        <taxon>Gammaproteobacteria</taxon>
        <taxon>Oceanospirillales</taxon>
        <taxon>Oceanospirillaceae</taxon>
        <taxon>Litoribrevibacter</taxon>
    </lineage>
</organism>
<protein>
    <submittedName>
        <fullName evidence="11">C-type cytochrome</fullName>
    </submittedName>
</protein>
<comment type="caution">
    <text evidence="11">The sequence shown here is derived from an EMBL/GenBank/DDBJ whole genome shotgun (WGS) entry which is preliminary data.</text>
</comment>
<evidence type="ECO:0000256" key="1">
    <source>
        <dbReference type="ARBA" id="ARBA00004418"/>
    </source>
</evidence>
<feature type="signal peptide" evidence="9">
    <location>
        <begin position="1"/>
        <end position="23"/>
    </location>
</feature>
<keyword evidence="5" id="KW-0574">Periplasm</keyword>
<evidence type="ECO:0000256" key="6">
    <source>
        <dbReference type="ARBA" id="ARBA00022982"/>
    </source>
</evidence>
<dbReference type="PROSITE" id="PS51007">
    <property type="entry name" value="CYTC"/>
    <property type="match status" value="2"/>
</dbReference>
<feature type="domain" description="Cytochrome c" evidence="10">
    <location>
        <begin position="44"/>
        <end position="122"/>
    </location>
</feature>
<comment type="subcellular location">
    <subcellularLocation>
        <location evidence="1">Periplasm</location>
    </subcellularLocation>
</comment>
<evidence type="ECO:0000256" key="3">
    <source>
        <dbReference type="ARBA" id="ARBA00022617"/>
    </source>
</evidence>
<keyword evidence="12" id="KW-1185">Reference proteome</keyword>
<dbReference type="Proteomes" id="UP001595476">
    <property type="component" value="Unassembled WGS sequence"/>
</dbReference>
<evidence type="ECO:0000256" key="7">
    <source>
        <dbReference type="ARBA" id="ARBA00023004"/>
    </source>
</evidence>
<dbReference type="PANTHER" id="PTHR33751:SF9">
    <property type="entry name" value="CYTOCHROME C4"/>
    <property type="match status" value="1"/>
</dbReference>
<evidence type="ECO:0000256" key="8">
    <source>
        <dbReference type="PROSITE-ProRule" id="PRU00433"/>
    </source>
</evidence>
<keyword evidence="7 8" id="KW-0408">Iron</keyword>
<dbReference type="InterPro" id="IPR009056">
    <property type="entry name" value="Cyt_c-like_dom"/>
</dbReference>
<proteinExistence type="predicted"/>
<evidence type="ECO:0000313" key="12">
    <source>
        <dbReference type="Proteomes" id="UP001595476"/>
    </source>
</evidence>
<sequence length="218" mass="24641">MSKFTIKLWVLCSALLLAFQTQADLNQQYKLLETIQTNPQTLIESAKQGEEKASLCGFCHGVDGNTKRDFIPNLAGQNAKYLINQFEQFASGKRKNYVMSQLADKLSLEERVNLAIHFSQQEAKPFVPKKPNKKLADASSQNGQTEFQAKCQMCHGVKAEGWDQLPRLASQPAEYLMKTLNKFKTDHRDRNQSPMTSIAKQLTDQEIRDIAVFLSGLQ</sequence>
<accession>A0ABV7HGY5</accession>
<evidence type="ECO:0000256" key="9">
    <source>
        <dbReference type="SAM" id="SignalP"/>
    </source>
</evidence>
<gene>
    <name evidence="11" type="ORF">ACFOEK_18940</name>
</gene>
<dbReference type="EMBL" id="JBHRSZ010000007">
    <property type="protein sequence ID" value="MFC3153124.1"/>
    <property type="molecule type" value="Genomic_DNA"/>
</dbReference>
<dbReference type="Pfam" id="PF00034">
    <property type="entry name" value="Cytochrom_C"/>
    <property type="match status" value="1"/>
</dbReference>
<keyword evidence="6" id="KW-0249">Electron transport</keyword>
<dbReference type="Gene3D" id="1.10.760.10">
    <property type="entry name" value="Cytochrome c-like domain"/>
    <property type="match status" value="2"/>
</dbReference>
<keyword evidence="4 8" id="KW-0479">Metal-binding</keyword>
<dbReference type="PIRSF" id="PIRSF000005">
    <property type="entry name" value="Cytochrome_c4"/>
    <property type="match status" value="1"/>
</dbReference>
<name>A0ABV7HGY5_9GAMM</name>
<keyword evidence="9" id="KW-0732">Signal</keyword>
<keyword evidence="2" id="KW-0813">Transport</keyword>
<dbReference type="InterPro" id="IPR024167">
    <property type="entry name" value="Cytochrome_c4-like"/>
</dbReference>
<dbReference type="InterPro" id="IPR050597">
    <property type="entry name" value="Cytochrome_c_Oxidase_Subunit"/>
</dbReference>
<evidence type="ECO:0000256" key="2">
    <source>
        <dbReference type="ARBA" id="ARBA00022448"/>
    </source>
</evidence>